<dbReference type="Proteomes" id="UP000214746">
    <property type="component" value="Unassembled WGS sequence"/>
</dbReference>
<evidence type="ECO:0000256" key="1">
    <source>
        <dbReference type="ARBA" id="ARBA00023015"/>
    </source>
</evidence>
<dbReference type="GO" id="GO:0003700">
    <property type="term" value="F:DNA-binding transcription factor activity"/>
    <property type="evidence" value="ECO:0007669"/>
    <property type="project" value="InterPro"/>
</dbReference>
<dbReference type="SMART" id="SM00342">
    <property type="entry name" value="HTH_ARAC"/>
    <property type="match status" value="1"/>
</dbReference>
<evidence type="ECO:0000256" key="2">
    <source>
        <dbReference type="ARBA" id="ARBA00023125"/>
    </source>
</evidence>
<dbReference type="RefSeq" id="WP_089200132.1">
    <property type="nucleotide sequence ID" value="NZ_NHRJ02000005.1"/>
</dbReference>
<accession>A0A2W1NAU5</accession>
<keyword evidence="2" id="KW-0238">DNA-binding</keyword>
<dbReference type="PROSITE" id="PS50110">
    <property type="entry name" value="RESPONSE_REGULATORY"/>
    <property type="match status" value="1"/>
</dbReference>
<name>A0A2W1NAU5_PAEXE</name>
<gene>
    <name evidence="7" type="ORF">CBW46_011395</name>
</gene>
<dbReference type="Pfam" id="PF00072">
    <property type="entry name" value="Response_reg"/>
    <property type="match status" value="1"/>
</dbReference>
<keyword evidence="3" id="KW-0804">Transcription</keyword>
<feature type="modified residue" description="4-aspartylphosphate" evidence="4">
    <location>
        <position position="55"/>
    </location>
</feature>
<dbReference type="EMBL" id="NHRJ02000005">
    <property type="protein sequence ID" value="PZE20760.1"/>
    <property type="molecule type" value="Genomic_DNA"/>
</dbReference>
<dbReference type="InterPro" id="IPR009057">
    <property type="entry name" value="Homeodomain-like_sf"/>
</dbReference>
<feature type="domain" description="HTH araC/xylS-type" evidence="5">
    <location>
        <begin position="150"/>
        <end position="248"/>
    </location>
</feature>
<dbReference type="SUPFAM" id="SSF46689">
    <property type="entry name" value="Homeodomain-like"/>
    <property type="match status" value="2"/>
</dbReference>
<dbReference type="InterPro" id="IPR001789">
    <property type="entry name" value="Sig_transdc_resp-reg_receiver"/>
</dbReference>
<keyword evidence="1" id="KW-0805">Transcription regulation</keyword>
<dbReference type="InterPro" id="IPR018062">
    <property type="entry name" value="HTH_AraC-typ_CS"/>
</dbReference>
<dbReference type="PROSITE" id="PS00041">
    <property type="entry name" value="HTH_ARAC_FAMILY_1"/>
    <property type="match status" value="1"/>
</dbReference>
<proteinExistence type="predicted"/>
<evidence type="ECO:0000256" key="3">
    <source>
        <dbReference type="ARBA" id="ARBA00023163"/>
    </source>
</evidence>
<dbReference type="InterPro" id="IPR011006">
    <property type="entry name" value="CheY-like_superfamily"/>
</dbReference>
<dbReference type="GO" id="GO:0000160">
    <property type="term" value="P:phosphorelay signal transduction system"/>
    <property type="evidence" value="ECO:0007669"/>
    <property type="project" value="InterPro"/>
</dbReference>
<dbReference type="AlphaFoldDB" id="A0A2W1NAU5"/>
<dbReference type="PROSITE" id="PS01124">
    <property type="entry name" value="HTH_ARAC_FAMILY_2"/>
    <property type="match status" value="1"/>
</dbReference>
<evidence type="ECO:0000259" key="6">
    <source>
        <dbReference type="PROSITE" id="PS50110"/>
    </source>
</evidence>
<dbReference type="Gene3D" id="3.40.50.2300">
    <property type="match status" value="1"/>
</dbReference>
<evidence type="ECO:0000313" key="8">
    <source>
        <dbReference type="Proteomes" id="UP000214746"/>
    </source>
</evidence>
<reference evidence="7" key="1">
    <citation type="submission" date="2018-06" db="EMBL/GenBank/DDBJ databases">
        <title>Paenibacillus xerothermodurans sp. nov. an extremely dry heat resistant spore forming bacterium isolated from the soil of Cape Canaveral, Florida.</title>
        <authorList>
            <person name="Seuylemezian A."/>
            <person name="Kaur N."/>
            <person name="Patil P."/>
            <person name="Patil P."/>
            <person name="Mayilraj S."/>
            <person name="Vaishampayan P."/>
        </authorList>
    </citation>
    <scope>NUCLEOTIDE SEQUENCE [LARGE SCALE GENOMIC DNA]</scope>
    <source>
        <strain evidence="7">ATCC 27380</strain>
    </source>
</reference>
<dbReference type="GO" id="GO:0043565">
    <property type="term" value="F:sequence-specific DNA binding"/>
    <property type="evidence" value="ECO:0007669"/>
    <property type="project" value="InterPro"/>
</dbReference>
<dbReference type="InterPro" id="IPR020449">
    <property type="entry name" value="Tscrpt_reg_AraC-type_HTH"/>
</dbReference>
<evidence type="ECO:0000256" key="4">
    <source>
        <dbReference type="PROSITE-ProRule" id="PRU00169"/>
    </source>
</evidence>
<dbReference type="Gene3D" id="1.10.10.60">
    <property type="entry name" value="Homeodomain-like"/>
    <property type="match status" value="2"/>
</dbReference>
<feature type="domain" description="Response regulatory" evidence="6">
    <location>
        <begin position="3"/>
        <end position="120"/>
    </location>
</feature>
<comment type="caution">
    <text evidence="7">The sequence shown here is derived from an EMBL/GenBank/DDBJ whole genome shotgun (WGS) entry which is preliminary data.</text>
</comment>
<evidence type="ECO:0000313" key="7">
    <source>
        <dbReference type="EMBL" id="PZE20760.1"/>
    </source>
</evidence>
<evidence type="ECO:0000259" key="5">
    <source>
        <dbReference type="PROSITE" id="PS01124"/>
    </source>
</evidence>
<dbReference type="InterPro" id="IPR018060">
    <property type="entry name" value="HTH_AraC"/>
</dbReference>
<dbReference type="PRINTS" id="PR00032">
    <property type="entry name" value="HTHARAC"/>
</dbReference>
<dbReference type="OrthoDB" id="1769137at2"/>
<organism evidence="7 8">
    <name type="scientific">Paenibacillus xerothermodurans</name>
    <dbReference type="NCBI Taxonomy" id="1977292"/>
    <lineage>
        <taxon>Bacteria</taxon>
        <taxon>Bacillati</taxon>
        <taxon>Bacillota</taxon>
        <taxon>Bacilli</taxon>
        <taxon>Bacillales</taxon>
        <taxon>Paenibacillaceae</taxon>
        <taxon>Paenibacillus</taxon>
    </lineage>
</organism>
<keyword evidence="4" id="KW-0597">Phosphoprotein</keyword>
<dbReference type="SMART" id="SM00448">
    <property type="entry name" value="REC"/>
    <property type="match status" value="1"/>
</dbReference>
<dbReference type="Pfam" id="PF12833">
    <property type="entry name" value="HTH_18"/>
    <property type="match status" value="1"/>
</dbReference>
<dbReference type="PANTHER" id="PTHR43280">
    <property type="entry name" value="ARAC-FAMILY TRANSCRIPTIONAL REGULATOR"/>
    <property type="match status" value="1"/>
</dbReference>
<dbReference type="PANTHER" id="PTHR43280:SF28">
    <property type="entry name" value="HTH-TYPE TRANSCRIPTIONAL ACTIVATOR RHAS"/>
    <property type="match status" value="1"/>
</dbReference>
<sequence>MSGLLIIDDEAQCREEIRLIIEESQYNYLTVYEAASAERGLFSFKQNQPDIVILDLSLPDMDGVKLGKKIIELNPKVSIVVATQLKMFDMVQMSMNAGFRKYFLKPLSNTELTSALDALLLPNLTKETNYFGKLAASSKPSVIDLGNPIKSVITYIHHHFYEQVTLNEVADWVYLSASHFSRLFKAEMGVTFIEYLTKYRVEQSKRLIKMTSLPIEVIANNTGFTNAGYFATTFKRLEGKTPTEYRTMFCNFMNQS</sequence>
<dbReference type="SUPFAM" id="SSF52172">
    <property type="entry name" value="CheY-like"/>
    <property type="match status" value="1"/>
</dbReference>
<protein>
    <submittedName>
        <fullName evidence="7">Response regulator</fullName>
    </submittedName>
</protein>
<keyword evidence="8" id="KW-1185">Reference proteome</keyword>